<organism evidence="1 2">
    <name type="scientific">Erwinia phage Midgardsormr38</name>
    <dbReference type="NCBI Taxonomy" id="2663326"/>
    <lineage>
        <taxon>Viruses</taxon>
        <taxon>Duplodnaviria</taxon>
        <taxon>Heunggongvirae</taxon>
        <taxon>Uroviricota</taxon>
        <taxon>Caudoviricetes</taxon>
        <taxon>Midgardsormrvirus</taxon>
        <taxon>Midgardsormrvirus midgardsormr38</taxon>
    </lineage>
</organism>
<reference evidence="1 2" key="1">
    <citation type="submission" date="2019-10" db="EMBL/GenBank/DDBJ databases">
        <title>Complete genome sequence of Erwinia phage Midgardsormr38.</title>
        <authorList>
            <person name="Dislers A."/>
            <person name="Zrelovs N."/>
            <person name="Kazaks A."/>
        </authorList>
    </citation>
    <scope>NUCLEOTIDE SEQUENCE [LARGE SCALE GENOMIC DNA]</scope>
</reference>
<sequence length="93" mass="10236">MKSKTHCVAIRAALLLCLTTLLASCANRQIQYATVKTPYLPIPASLLSECLVPDIPRAMTYGDSVLLNFRLLDSLDECNGKLRAISKIDENRA</sequence>
<proteinExistence type="predicted"/>
<dbReference type="RefSeq" id="YP_010667176.1">
    <property type="nucleotide sequence ID" value="NC_070949.1"/>
</dbReference>
<dbReference type="Proteomes" id="UP000349651">
    <property type="component" value="Segment"/>
</dbReference>
<evidence type="ECO:0000313" key="1">
    <source>
        <dbReference type="EMBL" id="QGF22047.1"/>
    </source>
</evidence>
<dbReference type="InterPro" id="IPR058979">
    <property type="entry name" value="LysC-like"/>
</dbReference>
<dbReference type="KEGG" id="vg:77943288"/>
<dbReference type="Pfam" id="PF23793">
    <property type="entry name" value="LysC"/>
    <property type="match status" value="1"/>
</dbReference>
<evidence type="ECO:0000313" key="2">
    <source>
        <dbReference type="Proteomes" id="UP000349651"/>
    </source>
</evidence>
<dbReference type="PROSITE" id="PS51257">
    <property type="entry name" value="PROKAR_LIPOPROTEIN"/>
    <property type="match status" value="1"/>
</dbReference>
<protein>
    <submittedName>
        <fullName evidence="1">Rz1 lytic protein</fullName>
    </submittedName>
</protein>
<dbReference type="GeneID" id="77943288"/>
<keyword evidence="2" id="KW-1185">Reference proteome</keyword>
<name>A0A5Q2F809_9CAUD</name>
<dbReference type="EMBL" id="MN602881">
    <property type="protein sequence ID" value="QGF22047.1"/>
    <property type="molecule type" value="Genomic_DNA"/>
</dbReference>
<accession>A0A5Q2F809</accession>